<keyword evidence="2" id="KW-0456">Lyase</keyword>
<proteinExistence type="predicted"/>
<evidence type="ECO:0000313" key="5">
    <source>
        <dbReference type="Proteomes" id="UP000437736"/>
    </source>
</evidence>
<dbReference type="InterPro" id="IPR001303">
    <property type="entry name" value="Aldolase_II/adducin_N"/>
</dbReference>
<evidence type="ECO:0000313" key="4">
    <source>
        <dbReference type="EMBL" id="MST35144.1"/>
    </source>
</evidence>
<protein>
    <submittedName>
        <fullName evidence="4">Class II aldolase/adducin family protein</fullName>
    </submittedName>
</protein>
<feature type="domain" description="Class II aldolase/adducin N-terminal" evidence="3">
    <location>
        <begin position="8"/>
        <end position="189"/>
    </location>
</feature>
<keyword evidence="5" id="KW-1185">Reference proteome</keyword>
<organism evidence="4 5">
    <name type="scientific">Acidiferrimicrobium australe</name>
    <dbReference type="NCBI Taxonomy" id="2664430"/>
    <lineage>
        <taxon>Bacteria</taxon>
        <taxon>Bacillati</taxon>
        <taxon>Actinomycetota</taxon>
        <taxon>Acidimicrobiia</taxon>
        <taxon>Acidimicrobiales</taxon>
        <taxon>Acidimicrobiaceae</taxon>
        <taxon>Acidiferrimicrobium</taxon>
    </lineage>
</organism>
<reference evidence="4 5" key="1">
    <citation type="submission" date="2019-11" db="EMBL/GenBank/DDBJ databases">
        <title>Acidiferrimicrobium australis gen. nov., sp. nov., an acidophilic and obligately heterotrophic, member of the Actinobacteria that catalyses dissimilatory oxido- reduction of iron isolated from metal-rich acidic water in Chile.</title>
        <authorList>
            <person name="Gonzalez D."/>
            <person name="Huber K."/>
            <person name="Hedrich S."/>
            <person name="Rojas-Villalobos C."/>
            <person name="Quatrini R."/>
            <person name="Dinamarca M.A."/>
            <person name="Schwarz A."/>
            <person name="Canales C."/>
            <person name="Nancucheo I."/>
        </authorList>
    </citation>
    <scope>NUCLEOTIDE SEQUENCE [LARGE SCALE GENOMIC DNA]</scope>
    <source>
        <strain evidence="4 5">USS-CCA1</strain>
    </source>
</reference>
<evidence type="ECO:0000256" key="2">
    <source>
        <dbReference type="ARBA" id="ARBA00023239"/>
    </source>
</evidence>
<dbReference type="Gene3D" id="3.40.225.10">
    <property type="entry name" value="Class II aldolase/adducin N-terminal domain"/>
    <property type="match status" value="1"/>
</dbReference>
<accession>A0ABW9QZ44</accession>
<dbReference type="PANTHER" id="PTHR22789">
    <property type="entry name" value="FUCULOSE PHOSPHATE ALDOLASE"/>
    <property type="match status" value="1"/>
</dbReference>
<dbReference type="Proteomes" id="UP000437736">
    <property type="component" value="Unassembled WGS sequence"/>
</dbReference>
<dbReference type="SUPFAM" id="SSF53639">
    <property type="entry name" value="AraD/HMP-PK domain-like"/>
    <property type="match status" value="1"/>
</dbReference>
<name>A0ABW9QZ44_9ACTN</name>
<evidence type="ECO:0000259" key="3">
    <source>
        <dbReference type="SMART" id="SM01007"/>
    </source>
</evidence>
<dbReference type="EMBL" id="WJHE01001466">
    <property type="protein sequence ID" value="MST35144.1"/>
    <property type="molecule type" value="Genomic_DNA"/>
</dbReference>
<dbReference type="SMART" id="SM01007">
    <property type="entry name" value="Aldolase_II"/>
    <property type="match status" value="1"/>
</dbReference>
<gene>
    <name evidence="4" type="ORF">GHK86_20730</name>
</gene>
<comment type="caution">
    <text evidence="4">The sequence shown here is derived from an EMBL/GenBank/DDBJ whole genome shotgun (WGS) entry which is preliminary data.</text>
</comment>
<dbReference type="Pfam" id="PF00596">
    <property type="entry name" value="Aldolase_II"/>
    <property type="match status" value="1"/>
</dbReference>
<sequence>MESDHSGQIVAAARLLFAAGVMSHSGHANLSARLDGDRMLITSSGAVRDLTAEQLATVGFDGTVLDGELAPDNAEIVAMHTAVYRAQPDVGAVIHTHSPSATAFALAQRPLPCRTEPLLRFGQAEEIPVAPWGPRGSDASVRGIADALAAQPTTSAVLLANHGLLAFGSGPVATARLVVAIEESAEAELAAAALGGAVDFPPGALEAVRASMARSRR</sequence>
<dbReference type="InterPro" id="IPR050197">
    <property type="entry name" value="Aldolase_class_II_sugar_metab"/>
</dbReference>
<keyword evidence="1" id="KW-0479">Metal-binding</keyword>
<evidence type="ECO:0000256" key="1">
    <source>
        <dbReference type="ARBA" id="ARBA00022723"/>
    </source>
</evidence>
<dbReference type="InterPro" id="IPR036409">
    <property type="entry name" value="Aldolase_II/adducin_N_sf"/>
</dbReference>
<dbReference type="PANTHER" id="PTHR22789:SF0">
    <property type="entry name" value="3-OXO-TETRONATE 4-PHOSPHATE DECARBOXYLASE-RELATED"/>
    <property type="match status" value="1"/>
</dbReference>